<dbReference type="Proteomes" id="UP000839564">
    <property type="component" value="Unassembled WGS sequence"/>
</dbReference>
<dbReference type="EMBL" id="RSQT01000001">
    <property type="protein sequence ID" value="MIQ19127.1"/>
    <property type="molecule type" value="Genomic_DNA"/>
</dbReference>
<dbReference type="EMBL" id="AALSAF010000001">
    <property type="protein sequence ID" value="EDC7687170.1"/>
    <property type="molecule type" value="Genomic_DNA"/>
</dbReference>
<evidence type="ECO:0000313" key="6">
    <source>
        <dbReference type="EMBL" id="ECY4065461.1"/>
    </source>
</evidence>
<dbReference type="EMBL" id="AALIIV010000002">
    <property type="protein sequence ID" value="ECZ9356998.1"/>
    <property type="molecule type" value="Genomic_DNA"/>
</dbReference>
<accession>A0A3E1X9D4</accession>
<evidence type="ECO:0000313" key="28">
    <source>
        <dbReference type="Proteomes" id="UP000268418"/>
    </source>
</evidence>
<evidence type="ECO:0000313" key="4">
    <source>
        <dbReference type="EMBL" id="EBZ1784130.1"/>
    </source>
</evidence>
<dbReference type="RefSeq" id="WP_001025515.1">
    <property type="nucleotide sequence ID" value="NZ_CATNUL010000001.1"/>
</dbReference>
<dbReference type="EMBL" id="AAMBFU010000001">
    <property type="protein sequence ID" value="EDF5683731.1"/>
    <property type="molecule type" value="Genomic_DNA"/>
</dbReference>
<dbReference type="EMBL" id="RSSM01000001">
    <property type="protein sequence ID" value="MIS07019.1"/>
    <property type="molecule type" value="Genomic_DNA"/>
</dbReference>
<evidence type="ECO:0000313" key="17">
    <source>
        <dbReference type="EMBL" id="KOX84335.1"/>
    </source>
</evidence>
<dbReference type="CDD" id="cd04301">
    <property type="entry name" value="NAT_SF"/>
    <property type="match status" value="1"/>
</dbReference>
<reference evidence="9" key="7">
    <citation type="submission" date="2018-07" db="EMBL/GenBank/DDBJ databases">
        <authorList>
            <consortium name="PulseNet: The National Subtyping Network for Foodborne Disease Surveillance"/>
            <person name="Tarr C.L."/>
            <person name="Trees E."/>
            <person name="Katz L.S."/>
            <person name="Carleton-Romer H.A."/>
            <person name="Stroika S."/>
            <person name="Kucerova Z."/>
            <person name="Roache K.F."/>
            <person name="Sabol A.L."/>
            <person name="Besser J."/>
            <person name="Gerner-Smidt P."/>
        </authorList>
    </citation>
    <scope>NUCLEOTIDE SEQUENCE [LARGE SCALE GENOMIC DNA]</scope>
    <source>
        <strain evidence="10">PNUSAS004231</strain>
        <strain evidence="9">PNUSAS004368</strain>
        <strain evidence="15">PNUSAS013738</strain>
    </source>
</reference>
<dbReference type="Proteomes" id="UP000839643">
    <property type="component" value="Unassembled WGS sequence"/>
</dbReference>
<dbReference type="EMBL" id="AALRZM010000024">
    <property type="protein sequence ID" value="EDC7600349.1"/>
    <property type="molecule type" value="Genomic_DNA"/>
</dbReference>
<dbReference type="Proteomes" id="UP000839910">
    <property type="component" value="Unassembled WGS sequence"/>
</dbReference>
<dbReference type="Pfam" id="PF00583">
    <property type="entry name" value="Acetyltransf_1"/>
    <property type="match status" value="1"/>
</dbReference>
<dbReference type="EMBL" id="AALLBU010000016">
    <property type="protein sequence ID" value="EDA7384771.1"/>
    <property type="molecule type" value="Genomic_DNA"/>
</dbReference>
<dbReference type="EMBL" id="RTCG01000008">
    <property type="protein sequence ID" value="MJE22163.1"/>
    <property type="molecule type" value="Genomic_DNA"/>
</dbReference>
<evidence type="ECO:0000313" key="12">
    <source>
        <dbReference type="EMBL" id="EDF5683731.1"/>
    </source>
</evidence>
<evidence type="ECO:0000313" key="5">
    <source>
        <dbReference type="EMBL" id="ECB5910771.1"/>
    </source>
</evidence>
<reference evidence="3" key="6">
    <citation type="submission" date="2018-07" db="EMBL/GenBank/DDBJ databases">
        <authorList>
            <person name="Ashton P.M."/>
            <person name="Dallman T."/>
            <person name="Nair S."/>
            <person name="De Pinna E."/>
            <person name="Peters T."/>
            <person name="Grant K."/>
        </authorList>
    </citation>
    <scope>NUCLEOTIDE SEQUENCE [LARGE SCALE GENOMIC DNA]</scope>
    <source>
        <strain evidence="7">101434</strain>
        <strain evidence="8">103641</strain>
        <strain evidence="22">149315</strain>
        <strain evidence="11">189235</strain>
        <strain evidence="14">364196</strain>
        <strain evidence="19">38306</strain>
        <strain evidence="2">484130</strain>
        <strain evidence="3">565068</strain>
        <strain evidence="6">56960</strain>
        <strain evidence="23">572516</strain>
        <strain evidence="4">612542</strain>
        <strain evidence="5">684742</strain>
    </source>
</reference>
<accession>A0A1R2KYL8</accession>
<dbReference type="EMBL" id="PYKJ01000172">
    <property type="protein sequence ID" value="TGC97324.1"/>
    <property type="molecule type" value="Genomic_DNA"/>
</dbReference>
<proteinExistence type="predicted"/>
<dbReference type="AlphaFoldDB" id="A0A1R2KYL8"/>
<evidence type="ECO:0000313" key="29">
    <source>
        <dbReference type="Proteomes" id="UP000278953"/>
    </source>
</evidence>
<dbReference type="Proteomes" id="UP000297537">
    <property type="component" value="Unassembled WGS sequence"/>
</dbReference>
<dbReference type="Proteomes" id="UP000839913">
    <property type="component" value="Unassembled WGS sequence"/>
</dbReference>
<feature type="domain" description="N-acetyltransferase" evidence="1">
    <location>
        <begin position="1"/>
        <end position="139"/>
    </location>
</feature>
<dbReference type="GO" id="GO:0016747">
    <property type="term" value="F:acyltransferase activity, transferring groups other than amino-acyl groups"/>
    <property type="evidence" value="ECO:0007669"/>
    <property type="project" value="InterPro"/>
</dbReference>
<dbReference type="EMBL" id="AAHLVR010000001">
    <property type="protein sequence ID" value="EBX6306916.1"/>
    <property type="molecule type" value="Genomic_DNA"/>
</dbReference>
<dbReference type="Proteomes" id="UP000839651">
    <property type="component" value="Unassembled WGS sequence"/>
</dbReference>
<evidence type="ECO:0000313" key="16">
    <source>
        <dbReference type="EMBL" id="HAA1100833.1"/>
    </source>
</evidence>
<dbReference type="EMBL" id="AALDBB010000001">
    <property type="protein sequence ID" value="ECY4065461.1"/>
    <property type="molecule type" value="Genomic_DNA"/>
</dbReference>
<evidence type="ECO:0000313" key="3">
    <source>
        <dbReference type="EMBL" id="EBX6306916.1"/>
    </source>
</evidence>
<evidence type="ECO:0000313" key="8">
    <source>
        <dbReference type="EMBL" id="EDA7384771.1"/>
    </source>
</evidence>
<organism evidence="18 26">
    <name type="scientific">Salmonella enteritidis</name>
    <dbReference type="NCBI Taxonomy" id="149539"/>
    <lineage>
        <taxon>Bacteria</taxon>
        <taxon>Pseudomonadati</taxon>
        <taxon>Pseudomonadota</taxon>
        <taxon>Gammaproteobacteria</taxon>
        <taxon>Enterobacterales</taxon>
        <taxon>Enterobacteriaceae</taxon>
        <taxon>Salmonella</taxon>
    </lineage>
</organism>
<dbReference type="EMBL" id="AAHYCB010000001">
    <property type="protein sequence ID" value="ECB5910771.1"/>
    <property type="molecule type" value="Genomic_DNA"/>
</dbReference>
<evidence type="ECO:0000313" key="21">
    <source>
        <dbReference type="EMBL" id="MIS07019.1"/>
    </source>
</evidence>
<dbReference type="Proteomes" id="UP000839635">
    <property type="component" value="Unassembled WGS sequence"/>
</dbReference>
<evidence type="ECO:0000313" key="27">
    <source>
        <dbReference type="Proteomes" id="UP000260687"/>
    </source>
</evidence>
<reference evidence="18 26" key="1">
    <citation type="submission" date="2015-08" db="EMBL/GenBank/DDBJ databases">
        <title>Draft genome sequence of a Salmonella Enteritidis strain from day-old chicks.</title>
        <authorList>
            <person name="Clemente L."/>
            <person name="Jones-Dias D."/>
            <person name="Egas C."/>
            <person name="Fookes M."/>
            <person name="Thomson N.R."/>
            <person name="Manageiro V."/>
            <person name="Canica M."/>
        </authorList>
    </citation>
    <scope>NUCLEOTIDE SEQUENCE [LARGE SCALE GENOMIC DNA]</scope>
    <source>
        <strain evidence="18 26">LV60</strain>
    </source>
</reference>
<evidence type="ECO:0000313" key="20">
    <source>
        <dbReference type="EMBL" id="MIR93189.1"/>
    </source>
</evidence>
<reference evidence="16" key="3">
    <citation type="journal article" date="2018" name="Genome Biol.">
        <title>SKESA: strategic k-mer extension for scrupulous assemblies.</title>
        <authorList>
            <person name="Souvorov A."/>
            <person name="Agarwala R."/>
            <person name="Lipman D.J."/>
        </authorList>
    </citation>
    <scope>NUCLEOTIDE SEQUENCE</scope>
    <source>
        <strain evidence="16">CAL-FD-2018-MI-1381-0006</strain>
    </source>
</reference>
<dbReference type="Proteomes" id="UP000885271">
    <property type="component" value="Unassembled WGS sequence"/>
</dbReference>
<evidence type="ECO:0000313" key="30">
    <source>
        <dbReference type="Proteomes" id="UP000297537"/>
    </source>
</evidence>
<evidence type="ECO:0000313" key="9">
    <source>
        <dbReference type="EMBL" id="EDC7600349.1"/>
    </source>
</evidence>
<evidence type="ECO:0000313" key="18">
    <source>
        <dbReference type="EMBL" id="KOX84533.1"/>
    </source>
</evidence>
<dbReference type="EMBL" id="AAHQHJ010000011">
    <property type="protein sequence ID" value="EBZ1784130.1"/>
    <property type="molecule type" value="Genomic_DNA"/>
</dbReference>
<evidence type="ECO:0000313" key="2">
    <source>
        <dbReference type="EMBL" id="EBU8211832.1"/>
    </source>
</evidence>
<dbReference type="Proteomes" id="UP000839685">
    <property type="component" value="Unassembled WGS sequence"/>
</dbReference>
<dbReference type="EMBL" id="RUPV01000004">
    <property type="protein sequence ID" value="MKZ72056.1"/>
    <property type="molecule type" value="Genomic_DNA"/>
</dbReference>
<gene>
    <name evidence="8" type="ORF">A3U78_14175</name>
    <name evidence="7" type="ORF">A3V28_02250</name>
    <name evidence="18" type="ORF">ABA47_1053</name>
    <name evidence="17" type="ORF">ABA47_2084</name>
    <name evidence="21" type="ORF">ACT96_05840</name>
    <name evidence="20" type="ORF">AGN17_05805</name>
    <name evidence="6" type="ORF">AU775_00500</name>
    <name evidence="12" type="ORF">B0F61_02840</name>
    <name evidence="13" type="ORF">B9756_07345</name>
    <name evidence="10" type="ORF">BJO06_03975</name>
    <name evidence="9" type="ORF">BJO39_18955</name>
    <name evidence="11" type="ORF">BZ881_02200</name>
    <name evidence="25" type="ORF">C9F08_08115</name>
    <name evidence="14" type="ORF">CB498_05740</name>
    <name evidence="15" type="ORF">CBQ45_05610</name>
    <name evidence="24" type="ORF">CRE05_22600</name>
    <name evidence="23" type="ORF">D4E56_06935</name>
    <name evidence="4" type="ORF">D8S08_09155</name>
    <name evidence="22" type="ORF">DLM07_06525</name>
    <name evidence="2" type="ORF">DLQ89_23645</name>
    <name evidence="3" type="ORF">DS187_02940</name>
    <name evidence="5" type="ORF">EZX35_02885</name>
    <name evidence="16" type="ORF">GDN42_22110</name>
    <name evidence="19" type="ORF">ZQ07_00540</name>
</gene>
<evidence type="ECO:0000313" key="13">
    <source>
        <dbReference type="EMBL" id="EDG7639182.1"/>
    </source>
</evidence>
<dbReference type="SUPFAM" id="SSF55729">
    <property type="entry name" value="Acyl-CoA N-acyltransferases (Nat)"/>
    <property type="match status" value="1"/>
</dbReference>
<dbReference type="Proteomes" id="UP000839583">
    <property type="component" value="Unassembled WGS sequence"/>
</dbReference>
<dbReference type="KEGG" id="senl:IY59_06220"/>
<dbReference type="Proteomes" id="UP000885269">
    <property type="component" value="Unassembled WGS sequence"/>
</dbReference>
<dbReference type="EMBL" id="LIHI01000003">
    <property type="protein sequence ID" value="KOX84335.1"/>
    <property type="molecule type" value="Genomic_DNA"/>
</dbReference>
<dbReference type="Proteomes" id="UP000037735">
    <property type="component" value="Unassembled WGS sequence"/>
</dbReference>
<dbReference type="Proteomes" id="UP000278953">
    <property type="component" value="Unassembled WGS sequence"/>
</dbReference>
<evidence type="ECO:0000313" key="15">
    <source>
        <dbReference type="EMBL" id="EDI2530486.1"/>
    </source>
</evidence>
<dbReference type="Gene3D" id="3.40.630.30">
    <property type="match status" value="1"/>
</dbReference>
<dbReference type="InterPro" id="IPR016181">
    <property type="entry name" value="Acyl_CoA_acyltransferase"/>
</dbReference>
<reference evidence="25 30" key="4">
    <citation type="submission" date="2018-03" db="EMBL/GenBank/DDBJ databases">
        <title>Non-Typhoidal Salmonella genome sequencing and assembly.</title>
        <authorList>
            <person name="Matchawe C."/>
        </authorList>
    </citation>
    <scope>NUCLEOTIDE SEQUENCE [LARGE SCALE GENOMIC DNA]</scope>
    <source>
        <strain evidence="25 30">20dea</strain>
    </source>
</reference>
<dbReference type="Proteomes" id="UP000260687">
    <property type="component" value="Unassembled WGS sequence"/>
</dbReference>
<dbReference type="EMBL" id="RSSB01000001">
    <property type="protein sequence ID" value="MIR93189.1"/>
    <property type="molecule type" value="Genomic_DNA"/>
</dbReference>
<evidence type="ECO:0000313" key="26">
    <source>
        <dbReference type="Proteomes" id="UP000037735"/>
    </source>
</evidence>
<evidence type="ECO:0000313" key="14">
    <source>
        <dbReference type="EMBL" id="EDH6704514.1"/>
    </source>
</evidence>
<reference evidence="16" key="8">
    <citation type="submission" date="2019-10" db="EMBL/GenBank/DDBJ databases">
        <authorList>
            <consortium name="NCBI Pathogen Detection Project"/>
        </authorList>
    </citation>
    <scope>NUCLEOTIDE SEQUENCE</scope>
    <source>
        <strain evidence="16">CAL-FD-2018-MI-1381-0006</strain>
    </source>
</reference>
<dbReference type="EMBL" id="AAMKIN010000001">
    <property type="protein sequence ID" value="EDI2530486.1"/>
    <property type="molecule type" value="Genomic_DNA"/>
</dbReference>
<evidence type="ECO:0000259" key="1">
    <source>
        <dbReference type="PROSITE" id="PS51186"/>
    </source>
</evidence>
<dbReference type="Proteomes" id="UP000885292">
    <property type="component" value="Unassembled WGS sequence"/>
</dbReference>
<reference evidence="21 28" key="5">
    <citation type="submission" date="2018-06" db="EMBL/GenBank/DDBJ databases">
        <authorList>
            <consortium name="GenomeTrakr network: Whole genome sequencing for foodborne pathogen traceback"/>
        </authorList>
    </citation>
    <scope>NUCLEOTIDE SEQUENCE [LARGE SCALE GENOMIC DNA]</scope>
    <source>
        <strain evidence="21 28">15MN00229</strain>
        <strain evidence="20 29">ARIM-SE2047-05</strain>
        <strain evidence="13">FSIS1700529</strain>
        <strain evidence="12">FSIS1709923</strain>
    </source>
</reference>
<dbReference type="EMBL" id="AAHDJF010000091">
    <property type="protein sequence ID" value="EBU8211832.1"/>
    <property type="molecule type" value="Genomic_DNA"/>
</dbReference>
<dbReference type="Proteomes" id="UP000839657">
    <property type="component" value="Unassembled WGS sequence"/>
</dbReference>
<dbReference type="Proteomes" id="UP000839574">
    <property type="component" value="Unassembled WGS sequence"/>
</dbReference>
<dbReference type="EMBL" id="AAMAIN010000001">
    <property type="protein sequence ID" value="EDF2955237.1"/>
    <property type="molecule type" value="Genomic_DNA"/>
</dbReference>
<evidence type="ECO:0000313" key="10">
    <source>
        <dbReference type="EMBL" id="EDC7687170.1"/>
    </source>
</evidence>
<comment type="caution">
    <text evidence="18">The sequence shown here is derived from an EMBL/GenBank/DDBJ whole genome shotgun (WGS) entry which is preliminary data.</text>
</comment>
<dbReference type="InterPro" id="IPR000182">
    <property type="entry name" value="GNAT_dom"/>
</dbReference>
<evidence type="ECO:0000313" key="22">
    <source>
        <dbReference type="EMBL" id="MJE22163.1"/>
    </source>
</evidence>
<protein>
    <submittedName>
        <fullName evidence="18">Acetyltransferase (GNAT) family</fullName>
    </submittedName>
    <submittedName>
        <fullName evidence="2 14">N-acetyltransferase</fullName>
    </submittedName>
</protein>
<dbReference type="Proteomes" id="UP000839627">
    <property type="component" value="Unassembled WGS sequence"/>
</dbReference>
<dbReference type="Proteomes" id="UP000839912">
    <property type="component" value="Unassembled WGS sequence"/>
</dbReference>
<name>A0A1R2KYL8_SALEN</name>
<dbReference type="EMBL" id="AAMFGN010000002">
    <property type="protein sequence ID" value="EDG7639182.1"/>
    <property type="molecule type" value="Genomic_DNA"/>
</dbReference>
<keyword evidence="18" id="KW-0808">Transferase</keyword>
<dbReference type="Proteomes" id="UP000839702">
    <property type="component" value="Unassembled WGS sequence"/>
</dbReference>
<reference evidence="24 27" key="2">
    <citation type="submission" date="2017-08" db="EMBL/GenBank/DDBJ databases">
        <title>Produce relevant pathogen strain collection.</title>
        <authorList>
            <person name="Harrand S."/>
        </authorList>
    </citation>
    <scope>NUCLEOTIDE SEQUENCE [LARGE SCALE GENOMIC DNA]</scope>
    <source>
        <strain evidence="24 27">BAA 1045</strain>
    </source>
</reference>
<evidence type="ECO:0000313" key="23">
    <source>
        <dbReference type="EMBL" id="MKZ72056.1"/>
    </source>
</evidence>
<dbReference type="Proteomes" id="UP000268418">
    <property type="component" value="Unassembled WGS sequence"/>
</dbReference>
<evidence type="ECO:0000313" key="7">
    <source>
        <dbReference type="EMBL" id="ECZ9356998.1"/>
    </source>
</evidence>
<evidence type="ECO:0000313" key="24">
    <source>
        <dbReference type="EMBL" id="RFR76531.1"/>
    </source>
</evidence>
<dbReference type="EMBL" id="PDBK01000044">
    <property type="protein sequence ID" value="RFR76531.1"/>
    <property type="molecule type" value="Genomic_DNA"/>
</dbReference>
<dbReference type="EMBL" id="DAAAMC010000077">
    <property type="protein sequence ID" value="HAA1100833.1"/>
    <property type="molecule type" value="Genomic_DNA"/>
</dbReference>
<dbReference type="OMA" id="TWDFQAP"/>
<evidence type="ECO:0000313" key="25">
    <source>
        <dbReference type="EMBL" id="TGC97324.1"/>
    </source>
</evidence>
<dbReference type="EMBL" id="AAMIKG010000002">
    <property type="protein sequence ID" value="EDH6704514.1"/>
    <property type="molecule type" value="Genomic_DNA"/>
</dbReference>
<dbReference type="EMBL" id="LIHI01000002">
    <property type="protein sequence ID" value="KOX84533.1"/>
    <property type="molecule type" value="Genomic_DNA"/>
</dbReference>
<sequence>MNIQITHQVTEFDKEELLAGLRSYNAQFVDFSKNGQLGVYCRNESGEMVGGLIADRKGPWLCIDYLWVSESARNCGLGSKLMAMAEKEGLRKGCVHGLVDTFSFQALPFYEKQGYILQMSLPDFPKVGSQRHYLIKLGL</sequence>
<evidence type="ECO:0000313" key="19">
    <source>
        <dbReference type="EMBL" id="MIQ19127.1"/>
    </source>
</evidence>
<dbReference type="PROSITE" id="PS51186">
    <property type="entry name" value="GNAT"/>
    <property type="match status" value="1"/>
</dbReference>
<dbReference type="Proteomes" id="UP000839577">
    <property type="component" value="Unassembled WGS sequence"/>
</dbReference>
<evidence type="ECO:0000313" key="11">
    <source>
        <dbReference type="EMBL" id="EDF2955237.1"/>
    </source>
</evidence>